<dbReference type="Proteomes" id="UP001597138">
    <property type="component" value="Unassembled WGS sequence"/>
</dbReference>
<dbReference type="RefSeq" id="WP_379817269.1">
    <property type="nucleotide sequence ID" value="NZ_JBHUDZ010000001.1"/>
</dbReference>
<gene>
    <name evidence="2" type="ORF">ACFSC2_00365</name>
</gene>
<protein>
    <submittedName>
        <fullName evidence="2">Uncharacterized protein</fullName>
    </submittedName>
</protein>
<reference evidence="3" key="1">
    <citation type="journal article" date="2019" name="Int. J. Syst. Evol. Microbiol.">
        <title>The Global Catalogue of Microorganisms (GCM) 10K type strain sequencing project: providing services to taxonomists for standard genome sequencing and annotation.</title>
        <authorList>
            <consortium name="The Broad Institute Genomics Platform"/>
            <consortium name="The Broad Institute Genome Sequencing Center for Infectious Disease"/>
            <person name="Wu L."/>
            <person name="Ma J."/>
        </authorList>
    </citation>
    <scope>NUCLEOTIDE SEQUENCE [LARGE SCALE GENOMIC DNA]</scope>
    <source>
        <strain evidence="3">CCUG 70865</strain>
    </source>
</reference>
<proteinExistence type="predicted"/>
<keyword evidence="1" id="KW-1133">Transmembrane helix</keyword>
<feature type="transmembrane region" description="Helical" evidence="1">
    <location>
        <begin position="68"/>
        <end position="86"/>
    </location>
</feature>
<evidence type="ECO:0000313" key="2">
    <source>
        <dbReference type="EMBL" id="MFD1601184.1"/>
    </source>
</evidence>
<accession>A0ABW4H6Z0</accession>
<organism evidence="2 3">
    <name type="scientific">Flavobacterium artemisiae</name>
    <dbReference type="NCBI Taxonomy" id="2126556"/>
    <lineage>
        <taxon>Bacteria</taxon>
        <taxon>Pseudomonadati</taxon>
        <taxon>Bacteroidota</taxon>
        <taxon>Flavobacteriia</taxon>
        <taxon>Flavobacteriales</taxon>
        <taxon>Flavobacteriaceae</taxon>
        <taxon>Flavobacterium</taxon>
    </lineage>
</organism>
<feature type="transmembrane region" description="Helical" evidence="1">
    <location>
        <begin position="34"/>
        <end position="56"/>
    </location>
</feature>
<evidence type="ECO:0000256" key="1">
    <source>
        <dbReference type="SAM" id="Phobius"/>
    </source>
</evidence>
<keyword evidence="1" id="KW-0472">Membrane</keyword>
<keyword evidence="3" id="KW-1185">Reference proteome</keyword>
<sequence length="114" mass="12801">MLGFLFIYWIWKAFANLALQYNKNKWTYFIIGIVAYYGSTMISGFTAGLLMVLVSGAVGVTEDSFNNAAWNILFVLCGILGCYGTYKLLERKAIKEWALSKKEGIESIGMTDEN</sequence>
<keyword evidence="1" id="KW-0812">Transmembrane</keyword>
<name>A0ABW4H6Z0_9FLAO</name>
<comment type="caution">
    <text evidence="2">The sequence shown here is derived from an EMBL/GenBank/DDBJ whole genome shotgun (WGS) entry which is preliminary data.</text>
</comment>
<evidence type="ECO:0000313" key="3">
    <source>
        <dbReference type="Proteomes" id="UP001597138"/>
    </source>
</evidence>
<dbReference type="EMBL" id="JBHUDZ010000001">
    <property type="protein sequence ID" value="MFD1601184.1"/>
    <property type="molecule type" value="Genomic_DNA"/>
</dbReference>